<proteinExistence type="predicted"/>
<accession>A0ABR4DYN5</accession>
<organism evidence="1 2">
    <name type="scientific">Diaporthe vaccinii</name>
    <dbReference type="NCBI Taxonomy" id="105482"/>
    <lineage>
        <taxon>Eukaryota</taxon>
        <taxon>Fungi</taxon>
        <taxon>Dikarya</taxon>
        <taxon>Ascomycota</taxon>
        <taxon>Pezizomycotina</taxon>
        <taxon>Sordariomycetes</taxon>
        <taxon>Sordariomycetidae</taxon>
        <taxon>Diaporthales</taxon>
        <taxon>Diaporthaceae</taxon>
        <taxon>Diaporthe</taxon>
        <taxon>Diaporthe eres species complex</taxon>
    </lineage>
</organism>
<name>A0ABR4DYN5_9PEZI</name>
<evidence type="ECO:0000313" key="2">
    <source>
        <dbReference type="Proteomes" id="UP001600888"/>
    </source>
</evidence>
<dbReference type="Proteomes" id="UP001600888">
    <property type="component" value="Unassembled WGS sequence"/>
</dbReference>
<feature type="non-terminal residue" evidence="1">
    <location>
        <position position="176"/>
    </location>
</feature>
<dbReference type="EMBL" id="JBAWTH010000138">
    <property type="protein sequence ID" value="KAL2275280.1"/>
    <property type="molecule type" value="Genomic_DNA"/>
</dbReference>
<protein>
    <submittedName>
        <fullName evidence="1">Uncharacterized protein</fullName>
    </submittedName>
</protein>
<gene>
    <name evidence="1" type="ORF">FJTKL_02139</name>
</gene>
<reference evidence="1 2" key="1">
    <citation type="submission" date="2024-03" db="EMBL/GenBank/DDBJ databases">
        <title>A high-quality draft genome sequence of Diaporthe vaccinii, a causative agent of upright dieback and viscid rot disease in cranberry plants.</title>
        <authorList>
            <person name="Sarrasin M."/>
            <person name="Lang B.F."/>
            <person name="Burger G."/>
        </authorList>
    </citation>
    <scope>NUCLEOTIDE SEQUENCE [LARGE SCALE GENOMIC DNA]</scope>
    <source>
        <strain evidence="1 2">IS7</strain>
    </source>
</reference>
<sequence length="176" mass="19792">MCCTLSSWRRHHSTGGLLLRPKRHHSFHVIAGHNLLSAVSSSMIQKIRSSRKANQNATPCKITIFPALGGYPHPTESEPAFVVCNPKTTVAYASAIIVEQLKECLKCIHPCRCVKKERLEWVSSWSNKGVSRRIWRYVVKSSLGAKERVHVSCDAWRGSRVLIVRSGWATMRTSGR</sequence>
<keyword evidence="2" id="KW-1185">Reference proteome</keyword>
<comment type="caution">
    <text evidence="1">The sequence shown here is derived from an EMBL/GenBank/DDBJ whole genome shotgun (WGS) entry which is preliminary data.</text>
</comment>
<evidence type="ECO:0000313" key="1">
    <source>
        <dbReference type="EMBL" id="KAL2275280.1"/>
    </source>
</evidence>